<name>A0A1X7SGV1_AMPQE</name>
<reference evidence="2" key="1">
    <citation type="submission" date="2017-05" db="UniProtKB">
        <authorList>
            <consortium name="EnsemblMetazoa"/>
        </authorList>
    </citation>
    <scope>IDENTIFICATION</scope>
</reference>
<accession>A0A1X7SGV1</accession>
<feature type="compositionally biased region" description="Basic and acidic residues" evidence="1">
    <location>
        <begin position="38"/>
        <end position="61"/>
    </location>
</feature>
<feature type="region of interest" description="Disordered" evidence="1">
    <location>
        <begin position="34"/>
        <end position="61"/>
    </location>
</feature>
<organism evidence="2">
    <name type="scientific">Amphimedon queenslandica</name>
    <name type="common">Sponge</name>
    <dbReference type="NCBI Taxonomy" id="400682"/>
    <lineage>
        <taxon>Eukaryota</taxon>
        <taxon>Metazoa</taxon>
        <taxon>Porifera</taxon>
        <taxon>Demospongiae</taxon>
        <taxon>Heteroscleromorpha</taxon>
        <taxon>Haplosclerida</taxon>
        <taxon>Niphatidae</taxon>
        <taxon>Amphimedon</taxon>
    </lineage>
</organism>
<proteinExistence type="predicted"/>
<dbReference type="InParanoid" id="A0A1X7SGV1"/>
<evidence type="ECO:0008006" key="3">
    <source>
        <dbReference type="Google" id="ProtNLM"/>
    </source>
</evidence>
<evidence type="ECO:0000256" key="1">
    <source>
        <dbReference type="SAM" id="MobiDB-lite"/>
    </source>
</evidence>
<dbReference type="AlphaFoldDB" id="A0A1X7SGV1"/>
<sequence length="190" mass="21462">MLFHSSSVFGTCVNKSNIIFNDIHKIDEIELEDTESDDTIHSTKRPLEKKPGSAKRRKEDQAEDILIKKAIDYLDKPIDSQGKDADDIFGQFVTSELRSIKDDQQKRIIKFKIQSLLYTSLVSQPAMSPPMIYNQVTSPGGAVNNHLFYTHQHQSKIWENSRSPTPISDKGSVSSYVTSPNCPSIFSEEI</sequence>
<dbReference type="EnsemblMetazoa" id="Aqu2.1.01271_001">
    <property type="protein sequence ID" value="Aqu2.1.01271_001"/>
    <property type="gene ID" value="Aqu2.1.01271"/>
</dbReference>
<evidence type="ECO:0000313" key="2">
    <source>
        <dbReference type="EnsemblMetazoa" id="Aqu2.1.01271_001"/>
    </source>
</evidence>
<protein>
    <recommendedName>
        <fullName evidence="3">BESS domain-containing protein</fullName>
    </recommendedName>
</protein>